<dbReference type="Proteomes" id="UP000307173">
    <property type="component" value="Unassembled WGS sequence"/>
</dbReference>
<evidence type="ECO:0000256" key="2">
    <source>
        <dbReference type="ARBA" id="ARBA00004922"/>
    </source>
</evidence>
<dbReference type="InterPro" id="IPR001296">
    <property type="entry name" value="Glyco_trans_1"/>
</dbReference>
<evidence type="ECO:0000256" key="14">
    <source>
        <dbReference type="ARBA" id="ARBA00032515"/>
    </source>
</evidence>
<keyword evidence="10 16" id="KW-1133">Transmembrane helix</keyword>
<dbReference type="GO" id="GO:0006487">
    <property type="term" value="P:protein N-linked glycosylation"/>
    <property type="evidence" value="ECO:0007669"/>
    <property type="project" value="TreeGrafter"/>
</dbReference>
<keyword evidence="9" id="KW-0256">Endoplasmic reticulum</keyword>
<evidence type="ECO:0000256" key="8">
    <source>
        <dbReference type="ARBA" id="ARBA00022692"/>
    </source>
</evidence>
<dbReference type="InterPro" id="IPR038013">
    <property type="entry name" value="ALG11"/>
</dbReference>
<dbReference type="EC" id="2.4.1.131" evidence="4"/>
<dbReference type="PANTHER" id="PTHR45919:SF1">
    <property type="entry name" value="GDP-MAN:MAN(3)GLCNAC(2)-PP-DOL ALPHA-1,2-MANNOSYLTRANSFERASE"/>
    <property type="match status" value="1"/>
</dbReference>
<protein>
    <recommendedName>
        <fullName evidence="5">GDP-Man:Man(3)GlcNAc(2)-PP-Dol alpha-1,2-mannosyltransferase</fullName>
        <ecNumber evidence="4">2.4.1.131</ecNumber>
    </recommendedName>
    <alternativeName>
        <fullName evidence="12">Alpha-1,2-mannosyltransferase ALG11</fullName>
    </alternativeName>
    <alternativeName>
        <fullName evidence="13">Asparagine-linked glycosylation protein 11</fullName>
    </alternativeName>
    <alternativeName>
        <fullName evidence="14">Glycolipid 2-alpha-mannosyltransferase</fullName>
    </alternativeName>
</protein>
<comment type="catalytic activity">
    <reaction evidence="15">
        <text>an alpha-D-Man-(1-&gt;3)-[alpha-D-Man-(1-&gt;6)]-beta-D-Man-(1-&gt;4)-beta-D-GlcNAc-(1-&gt;4)-alpha-D-GlcNAc-diphospho-di-trans,poly-cis-dolichol + 2 GDP-alpha-D-mannose = an alpha-D-Man-(1-&gt;2)-alpha-D-Man-(1-&gt;2)-alpha-D-Man-(1-&gt;3)-[alpha-D-Man-(1-&gt;6)]-beta-D-Man-(1-&gt;4)-beta-D-GlcNAc-(1-&gt;4)-alpha-D-GlcNAc-diphospho-di-trans,poly-cis-dolichol + 2 GDP + 2 H(+)</text>
        <dbReference type="Rhea" id="RHEA:29523"/>
        <dbReference type="Rhea" id="RHEA-COMP:19515"/>
        <dbReference type="Rhea" id="RHEA-COMP:19516"/>
        <dbReference type="ChEBI" id="CHEBI:15378"/>
        <dbReference type="ChEBI" id="CHEBI:57527"/>
        <dbReference type="ChEBI" id="CHEBI:58189"/>
        <dbReference type="ChEBI" id="CHEBI:132511"/>
        <dbReference type="ChEBI" id="CHEBI:132515"/>
        <dbReference type="EC" id="2.4.1.131"/>
    </reaction>
    <physiologicalReaction direction="left-to-right" evidence="15">
        <dbReference type="Rhea" id="RHEA:29524"/>
    </physiologicalReaction>
</comment>
<evidence type="ECO:0000256" key="15">
    <source>
        <dbReference type="ARBA" id="ARBA00045065"/>
    </source>
</evidence>
<evidence type="ECO:0000256" key="7">
    <source>
        <dbReference type="ARBA" id="ARBA00022679"/>
    </source>
</evidence>
<dbReference type="Gene3D" id="3.40.50.2000">
    <property type="entry name" value="Glycogen Phosphorylase B"/>
    <property type="match status" value="1"/>
</dbReference>
<evidence type="ECO:0000256" key="3">
    <source>
        <dbReference type="ARBA" id="ARBA00006122"/>
    </source>
</evidence>
<evidence type="ECO:0000256" key="5">
    <source>
        <dbReference type="ARBA" id="ARBA00022018"/>
    </source>
</evidence>
<keyword evidence="8 16" id="KW-0812">Transmembrane</keyword>
<comment type="caution">
    <text evidence="19">The sequence shown here is derived from an EMBL/GenBank/DDBJ whole genome shotgun (WGS) entry which is preliminary data.</text>
</comment>
<accession>A0A4T0X0I6</accession>
<keyword evidence="6" id="KW-0328">Glycosyltransferase</keyword>
<organism evidence="19 20">
    <name type="scientific">Pichia inconspicua</name>
    <dbReference type="NCBI Taxonomy" id="52247"/>
    <lineage>
        <taxon>Eukaryota</taxon>
        <taxon>Fungi</taxon>
        <taxon>Dikarya</taxon>
        <taxon>Ascomycota</taxon>
        <taxon>Saccharomycotina</taxon>
        <taxon>Pichiomycetes</taxon>
        <taxon>Pichiales</taxon>
        <taxon>Pichiaceae</taxon>
        <taxon>Pichia</taxon>
    </lineage>
</organism>
<evidence type="ECO:0000256" key="11">
    <source>
        <dbReference type="ARBA" id="ARBA00023136"/>
    </source>
</evidence>
<evidence type="ECO:0000313" key="20">
    <source>
        <dbReference type="Proteomes" id="UP000307173"/>
    </source>
</evidence>
<proteinExistence type="inferred from homology"/>
<evidence type="ECO:0000259" key="17">
    <source>
        <dbReference type="Pfam" id="PF00534"/>
    </source>
</evidence>
<feature type="domain" description="Glycosyl transferase family 1" evidence="17">
    <location>
        <begin position="395"/>
        <end position="528"/>
    </location>
</feature>
<evidence type="ECO:0000256" key="4">
    <source>
        <dbReference type="ARBA" id="ARBA00012645"/>
    </source>
</evidence>
<dbReference type="UniPathway" id="UPA00378"/>
<evidence type="ECO:0000259" key="18">
    <source>
        <dbReference type="Pfam" id="PF15924"/>
    </source>
</evidence>
<evidence type="ECO:0000256" key="10">
    <source>
        <dbReference type="ARBA" id="ARBA00022989"/>
    </source>
</evidence>
<gene>
    <name evidence="19" type="ORF">CANINC_002697</name>
</gene>
<keyword evidence="7" id="KW-0808">Transferase</keyword>
<reference evidence="19 20" key="1">
    <citation type="journal article" date="2019" name="Front. Genet.">
        <title>Whole-Genome Sequencing of the Opportunistic Yeast Pathogen Candida inconspicua Uncovers Its Hybrid Origin.</title>
        <authorList>
            <person name="Mixao V."/>
            <person name="Hansen A.P."/>
            <person name="Saus E."/>
            <person name="Boekhout T."/>
            <person name="Lass-Florl C."/>
            <person name="Gabaldon T."/>
        </authorList>
    </citation>
    <scope>NUCLEOTIDE SEQUENCE [LARGE SCALE GENOMIC DNA]</scope>
    <source>
        <strain evidence="19 20">CBS 180</strain>
    </source>
</reference>
<evidence type="ECO:0000256" key="9">
    <source>
        <dbReference type="ARBA" id="ARBA00022824"/>
    </source>
</evidence>
<feature type="domain" description="ALG11 mannosyltransferase N-terminal" evidence="18">
    <location>
        <begin position="150"/>
        <end position="353"/>
    </location>
</feature>
<feature type="transmembrane region" description="Helical" evidence="16">
    <location>
        <begin position="319"/>
        <end position="337"/>
    </location>
</feature>
<dbReference type="EMBL" id="SELW01000417">
    <property type="protein sequence ID" value="TID28105.1"/>
    <property type="molecule type" value="Genomic_DNA"/>
</dbReference>
<evidence type="ECO:0000256" key="6">
    <source>
        <dbReference type="ARBA" id="ARBA00022676"/>
    </source>
</evidence>
<evidence type="ECO:0000256" key="13">
    <source>
        <dbReference type="ARBA" id="ARBA00032060"/>
    </source>
</evidence>
<sequence length="638" mass="73218">MDYFQDQSSITQTRGIFTTSTLLQIVSTIAVILYLASKSLNSIFQRLYFVPPNDFRDVIQVATESNSGLLKSSRVGIKTASLRRRLIMGSISPQSYSTLPLNTTTNDNTVVDNTDRKFYRLRVNKKDRENKESFLKNIKPLEPSDFRRKKLFGFFHPFSYASGGGEKVLWEAVISTLEADKNNVAVIYTFTDGKDFSVFSILERVNKTFGINFFTDARSDMRKRIVFIHLPDKYQWLIKGESYKFLSIVGQAIGSIILLFIGLNQLVPDIYIDTIGLPFTYSIVHLLLGLPIISYVHYPTVSRDMLKSASLMPGIRGILKYYYWLVLLKLYAFNLVWSDITLFNSTWTAENVQAALGLELVNKEEEDHIRSHILYPPCVCYDDTNFDQINVPSLISKKRKRCITYVAQFRPEKRHDLLFRHYKEYLNKLNGTEPYSLILIGSLRSANDEELVNKLKELIKNLNIPESHISFIFNASNDEVDRWLLDAEFGINCMWKEHFGIAVVEYMLHGEIPLVHASAGPLEDIVVPRIKDKAASYKGATRSVKNNPEERTGLFFKDKNDPDYDGSAVSYPTLSEMLLMATSLSDSEKQVMRTNCLFNAREKFGRGVFSSKWKGYVYEISTIEEKVRSKRGEVERVY</sequence>
<dbReference type="Pfam" id="PF00534">
    <property type="entry name" value="Glycos_transf_1"/>
    <property type="match status" value="1"/>
</dbReference>
<dbReference type="SUPFAM" id="SSF53756">
    <property type="entry name" value="UDP-Glycosyltransferase/glycogen phosphorylase"/>
    <property type="match status" value="1"/>
</dbReference>
<evidence type="ECO:0000256" key="12">
    <source>
        <dbReference type="ARBA" id="ARBA00030431"/>
    </source>
</evidence>
<name>A0A4T0X0I6_9ASCO</name>
<dbReference type="GO" id="GO:0005789">
    <property type="term" value="C:endoplasmic reticulum membrane"/>
    <property type="evidence" value="ECO:0007669"/>
    <property type="project" value="UniProtKB-SubCell"/>
</dbReference>
<feature type="transmembrane region" description="Helical" evidence="16">
    <location>
        <begin position="245"/>
        <end position="267"/>
    </location>
</feature>
<evidence type="ECO:0000256" key="16">
    <source>
        <dbReference type="SAM" id="Phobius"/>
    </source>
</evidence>
<dbReference type="OrthoDB" id="2276068at2759"/>
<comment type="pathway">
    <text evidence="2">Protein modification; protein glycosylation.</text>
</comment>
<evidence type="ECO:0000313" key="19">
    <source>
        <dbReference type="EMBL" id="TID28105.1"/>
    </source>
</evidence>
<dbReference type="AlphaFoldDB" id="A0A4T0X0I6"/>
<keyword evidence="11 16" id="KW-0472">Membrane</keyword>
<comment type="subcellular location">
    <subcellularLocation>
        <location evidence="1">Endoplasmic reticulum membrane</location>
        <topology evidence="1">Single-pass membrane protein</topology>
    </subcellularLocation>
</comment>
<comment type="similarity">
    <text evidence="3">Belongs to the glycosyltransferase group 1 family.</text>
</comment>
<dbReference type="PANTHER" id="PTHR45919">
    <property type="entry name" value="GDP-MAN:MAN(3)GLCNAC(2)-PP-DOL ALPHA-1,2-MANNOSYLTRANSFERASE"/>
    <property type="match status" value="1"/>
</dbReference>
<dbReference type="InterPro" id="IPR031814">
    <property type="entry name" value="ALG11_N"/>
</dbReference>
<dbReference type="Pfam" id="PF15924">
    <property type="entry name" value="ALG11_N"/>
    <property type="match status" value="1"/>
</dbReference>
<feature type="transmembrane region" description="Helical" evidence="16">
    <location>
        <begin position="15"/>
        <end position="36"/>
    </location>
</feature>
<dbReference type="GO" id="GO:0004377">
    <property type="term" value="F:GDP-Man:Man(3)GlcNAc(2)-PP-Dol alpha-1,2-mannosyltransferase activity"/>
    <property type="evidence" value="ECO:0007669"/>
    <property type="project" value="UniProtKB-EC"/>
</dbReference>
<keyword evidence="20" id="KW-1185">Reference proteome</keyword>
<feature type="transmembrane region" description="Helical" evidence="16">
    <location>
        <begin position="279"/>
        <end position="298"/>
    </location>
</feature>
<evidence type="ECO:0000256" key="1">
    <source>
        <dbReference type="ARBA" id="ARBA00004389"/>
    </source>
</evidence>
<dbReference type="STRING" id="52247.A0A4T0X0I6"/>